<proteinExistence type="predicted"/>
<feature type="region of interest" description="Disordered" evidence="1">
    <location>
        <begin position="116"/>
        <end position="158"/>
    </location>
</feature>
<dbReference type="SUPFAM" id="SSF57756">
    <property type="entry name" value="Retrovirus zinc finger-like domains"/>
    <property type="match status" value="1"/>
</dbReference>
<sequence>EAICKAYNNKAKLKDIRVNAPKLSLHNNMTAIVNLPRVLADELTKQKKIRIGWMRCRVHNIYTPKKCYKRCCQAGHVAKECRNTPMCYKCGVEGHQASSMMCPVYRSLVVALKDENKKKKKPLRERERERERSLKNKEQQEKNASKLKGNGNKSNSNQSKLLLLNVPHDLLMDKVFRKKIDMVIVSEPGLT</sequence>
<dbReference type="InterPro" id="IPR001878">
    <property type="entry name" value="Znf_CCHC"/>
</dbReference>
<feature type="non-terminal residue" evidence="3">
    <location>
        <position position="1"/>
    </location>
</feature>
<protein>
    <submittedName>
        <fullName evidence="3">Gag-like protein</fullName>
    </submittedName>
</protein>
<name>Q8MY24_FORSC</name>
<dbReference type="EMBL" id="AB078941">
    <property type="protein sequence ID" value="BAC06465.1"/>
    <property type="molecule type" value="Genomic_DNA"/>
</dbReference>
<accession>Q8MY24</accession>
<evidence type="ECO:0000256" key="1">
    <source>
        <dbReference type="SAM" id="MobiDB-lite"/>
    </source>
</evidence>
<dbReference type="GO" id="GO:0008270">
    <property type="term" value="F:zinc ion binding"/>
    <property type="evidence" value="ECO:0007669"/>
    <property type="project" value="InterPro"/>
</dbReference>
<dbReference type="InterPro" id="IPR036875">
    <property type="entry name" value="Znf_CCHC_sf"/>
</dbReference>
<feature type="compositionally biased region" description="Basic and acidic residues" evidence="1">
    <location>
        <begin position="124"/>
        <end position="144"/>
    </location>
</feature>
<dbReference type="Gene3D" id="4.10.60.10">
    <property type="entry name" value="Zinc finger, CCHC-type"/>
    <property type="match status" value="1"/>
</dbReference>
<organism evidence="3">
    <name type="scientific">Forficula scudderi</name>
    <name type="common">Earwig</name>
    <dbReference type="NCBI Taxonomy" id="185569"/>
    <lineage>
        <taxon>Eukaryota</taxon>
        <taxon>Metazoa</taxon>
        <taxon>Ecdysozoa</taxon>
        <taxon>Arthropoda</taxon>
        <taxon>Hexapoda</taxon>
        <taxon>Insecta</taxon>
        <taxon>Pterygota</taxon>
        <taxon>Neoptera</taxon>
        <taxon>Polyneoptera</taxon>
        <taxon>Dermaptera</taxon>
        <taxon>Neodermaptera</taxon>
        <taxon>Epidermaptera</taxon>
        <taxon>Forficuloidea</taxon>
        <taxon>Forficulidae</taxon>
        <taxon>Forficula</taxon>
    </lineage>
</organism>
<evidence type="ECO:0000313" key="3">
    <source>
        <dbReference type="EMBL" id="BAC06465.1"/>
    </source>
</evidence>
<feature type="compositionally biased region" description="Low complexity" evidence="1">
    <location>
        <begin position="146"/>
        <end position="158"/>
    </location>
</feature>
<feature type="domain" description="CCHC-type" evidence="2">
    <location>
        <begin position="86"/>
        <end position="104"/>
    </location>
</feature>
<dbReference type="GO" id="GO:0003676">
    <property type="term" value="F:nucleic acid binding"/>
    <property type="evidence" value="ECO:0007669"/>
    <property type="project" value="InterPro"/>
</dbReference>
<dbReference type="AlphaFoldDB" id="Q8MY24"/>
<dbReference type="SMART" id="SM00343">
    <property type="entry name" value="ZnF_C2HC"/>
    <property type="match status" value="2"/>
</dbReference>
<evidence type="ECO:0000259" key="2">
    <source>
        <dbReference type="SMART" id="SM00343"/>
    </source>
</evidence>
<reference evidence="3" key="1">
    <citation type="journal article" date="2003" name="Mol. Biol. Evol.">
        <title>Evolution of Target Specificity in R1 Clade Non-LTR Retrotransposons.</title>
        <authorList>
            <person name="Kojima K.K."/>
            <person name="Fujiwara H."/>
        </authorList>
    </citation>
    <scope>NUCLEOTIDE SEQUENCE</scope>
</reference>
<feature type="domain" description="CCHC-type" evidence="2">
    <location>
        <begin position="66"/>
        <end position="83"/>
    </location>
</feature>